<organism evidence="1">
    <name type="scientific">Rhizophora mucronata</name>
    <name type="common">Asiatic mangrove</name>
    <dbReference type="NCBI Taxonomy" id="61149"/>
    <lineage>
        <taxon>Eukaryota</taxon>
        <taxon>Viridiplantae</taxon>
        <taxon>Streptophyta</taxon>
        <taxon>Embryophyta</taxon>
        <taxon>Tracheophyta</taxon>
        <taxon>Spermatophyta</taxon>
        <taxon>Magnoliopsida</taxon>
        <taxon>eudicotyledons</taxon>
        <taxon>Gunneridae</taxon>
        <taxon>Pentapetalae</taxon>
        <taxon>rosids</taxon>
        <taxon>fabids</taxon>
        <taxon>Malpighiales</taxon>
        <taxon>Rhizophoraceae</taxon>
        <taxon>Rhizophora</taxon>
    </lineage>
</organism>
<dbReference type="AlphaFoldDB" id="A0A2P2ND36"/>
<protein>
    <submittedName>
        <fullName evidence="1">Uncharacterized protein</fullName>
    </submittedName>
</protein>
<proteinExistence type="predicted"/>
<dbReference type="EMBL" id="GGEC01059907">
    <property type="protein sequence ID" value="MBX40391.1"/>
    <property type="molecule type" value="Transcribed_RNA"/>
</dbReference>
<sequence>MYQDYRLNLTPTRHSCHSKYTIFQKLAIS</sequence>
<name>A0A2P2ND36_RHIMU</name>
<accession>A0A2P2ND36</accession>
<evidence type="ECO:0000313" key="1">
    <source>
        <dbReference type="EMBL" id="MBX40391.1"/>
    </source>
</evidence>
<reference evidence="1" key="1">
    <citation type="submission" date="2018-02" db="EMBL/GenBank/DDBJ databases">
        <title>Rhizophora mucronata_Transcriptome.</title>
        <authorList>
            <person name="Meera S.P."/>
            <person name="Sreeshan A."/>
            <person name="Augustine A."/>
        </authorList>
    </citation>
    <scope>NUCLEOTIDE SEQUENCE</scope>
    <source>
        <tissue evidence="1">Leaf</tissue>
    </source>
</reference>